<keyword evidence="11" id="KW-1185">Reference proteome</keyword>
<dbReference type="Gene3D" id="1.10.1610.10">
    <property type="match status" value="1"/>
</dbReference>
<dbReference type="GO" id="GO:0008939">
    <property type="term" value="F:nicotinate-nucleotide-dimethylbenzimidazole phosphoribosyltransferase activity"/>
    <property type="evidence" value="ECO:0007669"/>
    <property type="project" value="UniProtKB-UniRule"/>
</dbReference>
<dbReference type="InterPro" id="IPR003200">
    <property type="entry name" value="Nict_dMeBzImd_PRibTrfase"/>
</dbReference>
<organism evidence="10 11">
    <name type="scientific">Lautropia dentalis</name>
    <dbReference type="NCBI Taxonomy" id="2490857"/>
    <lineage>
        <taxon>Bacteria</taxon>
        <taxon>Pseudomonadati</taxon>
        <taxon>Pseudomonadota</taxon>
        <taxon>Betaproteobacteria</taxon>
        <taxon>Burkholderiales</taxon>
        <taxon>Burkholderiaceae</taxon>
        <taxon>Lautropia</taxon>
    </lineage>
</organism>
<dbReference type="PANTHER" id="PTHR43463:SF1">
    <property type="entry name" value="NICOTINATE-NUCLEOTIDE--DIMETHYLBENZIMIDAZOLE PHOSPHORIBOSYLTRANSFERASE"/>
    <property type="match status" value="1"/>
</dbReference>
<accession>A0A426FP46</accession>
<comment type="caution">
    <text evidence="10">The sequence shown here is derived from an EMBL/GenBank/DDBJ whole genome shotgun (WGS) entry which is preliminary data.</text>
</comment>
<dbReference type="Pfam" id="PF02277">
    <property type="entry name" value="DBI_PRT"/>
    <property type="match status" value="1"/>
</dbReference>
<evidence type="ECO:0000256" key="9">
    <source>
        <dbReference type="NCBIfam" id="TIGR03160"/>
    </source>
</evidence>
<dbReference type="PANTHER" id="PTHR43463">
    <property type="entry name" value="NICOTINATE-NUCLEOTIDE--DIMETHYLBENZIMIDAZOLE PHOSPHORIBOSYLTRANSFERASE"/>
    <property type="match status" value="1"/>
</dbReference>
<evidence type="ECO:0000256" key="3">
    <source>
        <dbReference type="ARBA" id="ARBA00011991"/>
    </source>
</evidence>
<comment type="catalytic activity">
    <reaction evidence="8">
        <text>5,6-dimethylbenzimidazole + nicotinate beta-D-ribonucleotide = alpha-ribazole 5'-phosphate + nicotinate + H(+)</text>
        <dbReference type="Rhea" id="RHEA:11196"/>
        <dbReference type="ChEBI" id="CHEBI:15378"/>
        <dbReference type="ChEBI" id="CHEBI:15890"/>
        <dbReference type="ChEBI" id="CHEBI:32544"/>
        <dbReference type="ChEBI" id="CHEBI:57502"/>
        <dbReference type="ChEBI" id="CHEBI:57918"/>
        <dbReference type="EC" id="2.4.2.21"/>
    </reaction>
</comment>
<evidence type="ECO:0000256" key="7">
    <source>
        <dbReference type="ARBA" id="ARBA00022679"/>
    </source>
</evidence>
<protein>
    <recommendedName>
        <fullName evidence="4 9">Nicotinate-nucleotide--dimethylbenzimidazole phosphoribosyltransferase</fullName>
        <ecNumber evidence="3 9">2.4.2.21</ecNumber>
    </recommendedName>
</protein>
<reference evidence="10 11" key="1">
    <citation type="submission" date="2018-11" db="EMBL/GenBank/DDBJ databases">
        <title>Genome sequencing of Lautropia sp. KCOM 2505 (= ChDC F240).</title>
        <authorList>
            <person name="Kook J.-K."/>
            <person name="Park S.-N."/>
            <person name="Lim Y.K."/>
        </authorList>
    </citation>
    <scope>NUCLEOTIDE SEQUENCE [LARGE SCALE GENOMIC DNA]</scope>
    <source>
        <strain evidence="10 11">KCOM 2505</strain>
    </source>
</reference>
<dbReference type="RefSeq" id="WP_125096650.1">
    <property type="nucleotide sequence ID" value="NZ_RRUE01000002.1"/>
</dbReference>
<dbReference type="GO" id="GO:0009236">
    <property type="term" value="P:cobalamin biosynthetic process"/>
    <property type="evidence" value="ECO:0007669"/>
    <property type="project" value="UniProtKB-UniRule"/>
</dbReference>
<dbReference type="InterPro" id="IPR036087">
    <property type="entry name" value="Nict_dMeBzImd_PRibTrfase_sf"/>
</dbReference>
<dbReference type="Proteomes" id="UP000270261">
    <property type="component" value="Unassembled WGS sequence"/>
</dbReference>
<sequence>MSDIRSFSSLHSDLFPPADVAATIPVIEPVFDPARAAALQAKLDAQARPPGSLGRLEALSVQIGQILQTESPQLQDAAVLLCAGDHGLVAQGVSAWPSTVTTLMMQTILDGEATVSVLARQHGLKVLVVDCGVVQPLPERPGLLLRRLGAGTADATRQPAMTPAQCLQAIRNGRALVQALPGNAILLGEMGIGNTSPASLLLARLADLPIDQVVGPGAGLDAEGRQRKTRALAAALVRNAAATEPLAALAALGGFEIATLVGAVLQAALENRVIVVDGFITSSAVLVAARLQPAVLERCVFSHVSAEPGHRLMLDALGGDPLLQFGMRLGEGSAATLVWPLLESACRTLNDIAPLATVLARGEAQP</sequence>
<proteinExistence type="inferred from homology"/>
<evidence type="ECO:0000256" key="1">
    <source>
        <dbReference type="ARBA" id="ARBA00005049"/>
    </source>
</evidence>
<evidence type="ECO:0000256" key="6">
    <source>
        <dbReference type="ARBA" id="ARBA00022676"/>
    </source>
</evidence>
<evidence type="ECO:0000256" key="2">
    <source>
        <dbReference type="ARBA" id="ARBA00007110"/>
    </source>
</evidence>
<comment type="pathway">
    <text evidence="1">Nucleoside biosynthesis; alpha-ribazole biosynthesis; alpha-ribazole from 5,6-dimethylbenzimidazole: step 1/2.</text>
</comment>
<dbReference type="EC" id="2.4.2.21" evidence="3 9"/>
<keyword evidence="6 10" id="KW-0328">Glycosyltransferase</keyword>
<dbReference type="AlphaFoldDB" id="A0A426FP46"/>
<dbReference type="Gene3D" id="3.40.50.10210">
    <property type="match status" value="1"/>
</dbReference>
<comment type="similarity">
    <text evidence="2">Belongs to the CobT family.</text>
</comment>
<keyword evidence="7 10" id="KW-0808">Transferase</keyword>
<gene>
    <name evidence="10" type="primary">cobT</name>
    <name evidence="10" type="ORF">EHV23_14260</name>
</gene>
<evidence type="ECO:0000256" key="4">
    <source>
        <dbReference type="ARBA" id="ARBA00015486"/>
    </source>
</evidence>
<keyword evidence="5" id="KW-0169">Cobalamin biosynthesis</keyword>
<dbReference type="UniPathway" id="UPA00061">
    <property type="reaction ID" value="UER00516"/>
</dbReference>
<evidence type="ECO:0000313" key="10">
    <source>
        <dbReference type="EMBL" id="RRN44458.1"/>
    </source>
</evidence>
<dbReference type="InterPro" id="IPR017846">
    <property type="entry name" value="Nict_dMeBzImd_PRibTrfase_bact"/>
</dbReference>
<evidence type="ECO:0000256" key="8">
    <source>
        <dbReference type="ARBA" id="ARBA00047340"/>
    </source>
</evidence>
<dbReference type="SUPFAM" id="SSF52733">
    <property type="entry name" value="Nicotinate mononucleotide:5,6-dimethylbenzimidazole phosphoribosyltransferase (CobT)"/>
    <property type="match status" value="1"/>
</dbReference>
<dbReference type="NCBIfam" id="TIGR03160">
    <property type="entry name" value="cobT_DBIPRT"/>
    <property type="match status" value="1"/>
</dbReference>
<name>A0A426FP46_9BURK</name>
<dbReference type="InterPro" id="IPR023195">
    <property type="entry name" value="Nict_dMeBzImd_PRibTrfase_N"/>
</dbReference>
<evidence type="ECO:0000313" key="11">
    <source>
        <dbReference type="Proteomes" id="UP000270261"/>
    </source>
</evidence>
<evidence type="ECO:0000256" key="5">
    <source>
        <dbReference type="ARBA" id="ARBA00022573"/>
    </source>
</evidence>
<dbReference type="EMBL" id="RRUE01000002">
    <property type="protein sequence ID" value="RRN44458.1"/>
    <property type="molecule type" value="Genomic_DNA"/>
</dbReference>
<dbReference type="OrthoDB" id="9781491at2"/>
<dbReference type="CDD" id="cd02439">
    <property type="entry name" value="DMB-PRT_CobT"/>
    <property type="match status" value="1"/>
</dbReference>
<dbReference type="NCBIfam" id="NF000996">
    <property type="entry name" value="PRK00105.1"/>
    <property type="match status" value="1"/>
</dbReference>